<proteinExistence type="predicted"/>
<dbReference type="OrthoDB" id="10323069at2759"/>
<name>A0A086JZQ4_TOXGO</name>
<dbReference type="VEuPathDB" id="ToxoDB:TGP89_217930"/>
<evidence type="ECO:0000313" key="2">
    <source>
        <dbReference type="Proteomes" id="UP000028828"/>
    </source>
</evidence>
<dbReference type="EMBL" id="AEYI02001423">
    <property type="protein sequence ID" value="KFG37622.1"/>
    <property type="molecule type" value="Genomic_DNA"/>
</dbReference>
<dbReference type="Proteomes" id="UP000028828">
    <property type="component" value="Unassembled WGS sequence"/>
</dbReference>
<dbReference type="AlphaFoldDB" id="A0A086JZQ4"/>
<reference evidence="1 2" key="1">
    <citation type="submission" date="2014-03" db="EMBL/GenBank/DDBJ databases">
        <authorList>
            <person name="Sibley D."/>
            <person name="Venepally P."/>
            <person name="Karamycheva S."/>
            <person name="Hadjithomas M."/>
            <person name="Khan A."/>
            <person name="Brunk B."/>
            <person name="Roos D."/>
            <person name="Caler E."/>
            <person name="Lorenzi H."/>
        </authorList>
    </citation>
    <scope>NUCLEOTIDE SEQUENCE [LARGE SCALE GENOMIC DNA]</scope>
    <source>
        <strain evidence="2">p89</strain>
    </source>
</reference>
<comment type="caution">
    <text evidence="1">The sequence shown here is derived from an EMBL/GenBank/DDBJ whole genome shotgun (WGS) entry which is preliminary data.</text>
</comment>
<accession>A0A086JZQ4</accession>
<organism evidence="1 2">
    <name type="scientific">Toxoplasma gondii p89</name>
    <dbReference type="NCBI Taxonomy" id="943119"/>
    <lineage>
        <taxon>Eukaryota</taxon>
        <taxon>Sar</taxon>
        <taxon>Alveolata</taxon>
        <taxon>Apicomplexa</taxon>
        <taxon>Conoidasida</taxon>
        <taxon>Coccidia</taxon>
        <taxon>Eucoccidiorida</taxon>
        <taxon>Eimeriorina</taxon>
        <taxon>Sarcocystidae</taxon>
        <taxon>Toxoplasma</taxon>
    </lineage>
</organism>
<sequence>MSLLCVGVSRFMCVAVSDKVKVVGYFALSACNGLASAKSSAELSLALSVLDCSSLSFVLPLRVTAASTASSEKTASAEDLDPHIGDPQHSLRHREDVFSPFVSVKVHVVVSPPQLQLMYAPTLDFGVVRAHSQARQWCRIKNPSDVPTVAWFRSLPWASVSADSLHKDDLCATRESLSASVSGPPFSRYYDLIQSLGKAAEIAFTPKGCFSPAASVGHPAPVSAKPAFHQLTSSPAGNMIHSTGRNHYVDGARCSESGEKKYERKRHSAETRACAKCSCIIDYCMEDSDRRRTFEKAPEDIPRDSDGSLVAASMSVHPHPQQGCPQCYSGRHSAVHALLTFFPCWVVVPAHGTADIAVILNTSHPERLSRDVAVC</sequence>
<evidence type="ECO:0000313" key="1">
    <source>
        <dbReference type="EMBL" id="KFG37622.1"/>
    </source>
</evidence>
<protein>
    <submittedName>
        <fullName evidence="1">Uncharacterized protein</fullName>
    </submittedName>
</protein>
<gene>
    <name evidence="1" type="ORF">TGP89_217930</name>
</gene>